<dbReference type="EMBL" id="CAADFR010000267">
    <property type="protein sequence ID" value="VFK45961.1"/>
    <property type="molecule type" value="Genomic_DNA"/>
</dbReference>
<evidence type="ECO:0000313" key="1">
    <source>
        <dbReference type="EMBL" id="VFK45961.1"/>
    </source>
</evidence>
<name>A0A450YWL0_9GAMM</name>
<accession>A0A450YWL0</accession>
<evidence type="ECO:0000313" key="2">
    <source>
        <dbReference type="EMBL" id="VFK49850.1"/>
    </source>
</evidence>
<protein>
    <submittedName>
        <fullName evidence="1">Uncharacterized protein</fullName>
    </submittedName>
</protein>
<sequence>MHGKNSSALSMLEKIPRNVTADSDIVTTDSEKIEKSVTINRNERSRWFGMSGHDASEYALPSFQQGLPGSRQQGWRKTSDESLARLCLRPTKHDSVSGIGKAKF</sequence>
<dbReference type="EMBL" id="CAADFU010000258">
    <property type="protein sequence ID" value="VFK49850.1"/>
    <property type="molecule type" value="Genomic_DNA"/>
</dbReference>
<gene>
    <name evidence="2" type="ORF">BECKSD772E_GA0070983_12581</name>
    <name evidence="1" type="ORF">BECKSD772F_GA0070984_12671</name>
</gene>
<proteinExistence type="predicted"/>
<organism evidence="1">
    <name type="scientific">Candidatus Kentrum sp. SD</name>
    <dbReference type="NCBI Taxonomy" id="2126332"/>
    <lineage>
        <taxon>Bacteria</taxon>
        <taxon>Pseudomonadati</taxon>
        <taxon>Pseudomonadota</taxon>
        <taxon>Gammaproteobacteria</taxon>
        <taxon>Candidatus Kentrum</taxon>
    </lineage>
</organism>
<dbReference type="AlphaFoldDB" id="A0A450YWL0"/>
<reference evidence="1" key="1">
    <citation type="submission" date="2019-02" db="EMBL/GenBank/DDBJ databases">
        <authorList>
            <person name="Gruber-Vodicka R. H."/>
            <person name="Seah K. B. B."/>
        </authorList>
    </citation>
    <scope>NUCLEOTIDE SEQUENCE</scope>
    <source>
        <strain evidence="2">BECK_S1320</strain>
        <strain evidence="1">BECK_S1321</strain>
    </source>
</reference>